<dbReference type="OrthoDB" id="8300214at2759"/>
<dbReference type="STRING" id="1664694.A0A0N0NPU1"/>
<feature type="domain" description="Rhodanese" evidence="2">
    <location>
        <begin position="61"/>
        <end position="163"/>
    </location>
</feature>
<organism evidence="3 4">
    <name type="scientific">Cyphellophora attinorum</name>
    <dbReference type="NCBI Taxonomy" id="1664694"/>
    <lineage>
        <taxon>Eukaryota</taxon>
        <taxon>Fungi</taxon>
        <taxon>Dikarya</taxon>
        <taxon>Ascomycota</taxon>
        <taxon>Pezizomycotina</taxon>
        <taxon>Eurotiomycetes</taxon>
        <taxon>Chaetothyriomycetidae</taxon>
        <taxon>Chaetothyriales</taxon>
        <taxon>Cyphellophoraceae</taxon>
        <taxon>Cyphellophora</taxon>
    </lineage>
</organism>
<dbReference type="Gene3D" id="3.40.250.10">
    <property type="entry name" value="Rhodanese-like domain"/>
    <property type="match status" value="1"/>
</dbReference>
<dbReference type="SMART" id="SM00450">
    <property type="entry name" value="RHOD"/>
    <property type="match status" value="1"/>
</dbReference>
<dbReference type="GO" id="GO:0004725">
    <property type="term" value="F:protein tyrosine phosphatase activity"/>
    <property type="evidence" value="ECO:0007669"/>
    <property type="project" value="TreeGrafter"/>
</dbReference>
<dbReference type="PROSITE" id="PS50206">
    <property type="entry name" value="RHODANESE_3"/>
    <property type="match status" value="1"/>
</dbReference>
<dbReference type="AlphaFoldDB" id="A0A0N0NPU1"/>
<feature type="region of interest" description="Disordered" evidence="1">
    <location>
        <begin position="1"/>
        <end position="29"/>
    </location>
</feature>
<dbReference type="GO" id="GO:0005737">
    <property type="term" value="C:cytoplasm"/>
    <property type="evidence" value="ECO:0007669"/>
    <property type="project" value="TreeGrafter"/>
</dbReference>
<dbReference type="GeneID" id="28733613"/>
<dbReference type="PANTHER" id="PTHR10828:SF50">
    <property type="entry name" value="REDUCTASE (ARC2), PUTATIVE (AFU_ORTHOLOGUE AFUA_6G13400)-RELATED"/>
    <property type="match status" value="1"/>
</dbReference>
<proteinExistence type="predicted"/>
<evidence type="ECO:0000313" key="4">
    <source>
        <dbReference type="Proteomes" id="UP000038010"/>
    </source>
</evidence>
<dbReference type="InterPro" id="IPR001763">
    <property type="entry name" value="Rhodanese-like_dom"/>
</dbReference>
<evidence type="ECO:0000256" key="1">
    <source>
        <dbReference type="SAM" id="MobiDB-lite"/>
    </source>
</evidence>
<keyword evidence="4" id="KW-1185">Reference proteome</keyword>
<protein>
    <recommendedName>
        <fullName evidence="2">Rhodanese domain-containing protein</fullName>
    </recommendedName>
</protein>
<dbReference type="Proteomes" id="UP000038010">
    <property type="component" value="Unassembled WGS sequence"/>
</dbReference>
<dbReference type="VEuPathDB" id="FungiDB:AB675_1814"/>
<dbReference type="Pfam" id="PF00581">
    <property type="entry name" value="Rhodanese"/>
    <property type="match status" value="1"/>
</dbReference>
<evidence type="ECO:0000313" key="3">
    <source>
        <dbReference type="EMBL" id="KPI43118.1"/>
    </source>
</evidence>
<dbReference type="PANTHER" id="PTHR10828">
    <property type="entry name" value="M-PHASE INDUCER PHOSPHATASE DUAL SPECIFICITY PHOSPHATASE CDC25"/>
    <property type="match status" value="1"/>
</dbReference>
<dbReference type="InterPro" id="IPR036873">
    <property type="entry name" value="Rhodanese-like_dom_sf"/>
</dbReference>
<sequence length="173" mass="19112">MLSNFTEKITKPLSRKNTGVSEEEKPWHAAFPEARHKAADLPDVEKEDVLNLLKEGKKSGEQGGFLLVDVRRNDHEGGTIRGSLNLPAQSFYYSLSTLHLLCRGAGIKEVAFYCGSSSGRGPRCAGWFADYLADQGVKEDEIRSVVLEGGIKGWVKGGKEYVSWMDGYDAKAW</sequence>
<accession>A0A0N0NPU1</accession>
<reference evidence="3 4" key="1">
    <citation type="submission" date="2015-06" db="EMBL/GenBank/DDBJ databases">
        <title>Draft genome of the ant-associated black yeast Phialophora attae CBS 131958.</title>
        <authorList>
            <person name="Moreno L.F."/>
            <person name="Stielow B.J."/>
            <person name="de Hoog S."/>
            <person name="Vicente V.A."/>
            <person name="Weiss V.A."/>
            <person name="de Vries M."/>
            <person name="Cruz L.M."/>
            <person name="Souza E.M."/>
        </authorList>
    </citation>
    <scope>NUCLEOTIDE SEQUENCE [LARGE SCALE GENOMIC DNA]</scope>
    <source>
        <strain evidence="3 4">CBS 131958</strain>
    </source>
</reference>
<dbReference type="RefSeq" id="XP_018003081.1">
    <property type="nucleotide sequence ID" value="XM_018141733.1"/>
</dbReference>
<name>A0A0N0NPU1_9EURO</name>
<dbReference type="EMBL" id="LFJN01000006">
    <property type="protein sequence ID" value="KPI43118.1"/>
    <property type="molecule type" value="Genomic_DNA"/>
</dbReference>
<evidence type="ECO:0000259" key="2">
    <source>
        <dbReference type="PROSITE" id="PS50206"/>
    </source>
</evidence>
<dbReference type="GO" id="GO:0005634">
    <property type="term" value="C:nucleus"/>
    <property type="evidence" value="ECO:0007669"/>
    <property type="project" value="TreeGrafter"/>
</dbReference>
<dbReference type="SUPFAM" id="SSF52821">
    <property type="entry name" value="Rhodanese/Cell cycle control phosphatase"/>
    <property type="match status" value="1"/>
</dbReference>
<comment type="caution">
    <text evidence="3">The sequence shown here is derived from an EMBL/GenBank/DDBJ whole genome shotgun (WGS) entry which is preliminary data.</text>
</comment>
<gene>
    <name evidence="3" type="ORF">AB675_1814</name>
</gene>